<evidence type="ECO:0000256" key="13">
    <source>
        <dbReference type="ARBA" id="ARBA00076026"/>
    </source>
</evidence>
<dbReference type="Proteomes" id="UP000192578">
    <property type="component" value="Unassembled WGS sequence"/>
</dbReference>
<dbReference type="Pfam" id="PF00441">
    <property type="entry name" value="Acyl-CoA_dh_1"/>
    <property type="match status" value="1"/>
</dbReference>
<dbReference type="InterPro" id="IPR037069">
    <property type="entry name" value="AcylCoA_DH/ox_N_sf"/>
</dbReference>
<keyword evidence="4" id="KW-0101">Branched-chain amino acid catabolism</keyword>
<dbReference type="GO" id="GO:0005739">
    <property type="term" value="C:mitochondrion"/>
    <property type="evidence" value="ECO:0007669"/>
    <property type="project" value="TreeGrafter"/>
</dbReference>
<evidence type="ECO:0000313" key="20">
    <source>
        <dbReference type="Proteomes" id="UP000192578"/>
    </source>
</evidence>
<dbReference type="EMBL" id="MTYJ01000021">
    <property type="protein sequence ID" value="OQV21708.1"/>
    <property type="molecule type" value="Genomic_DNA"/>
</dbReference>
<sequence>MSFLKGSTTLLTYGSRVLVRGDGWKFTSRAFSVNAALGLSEEQQQIQDVALRFAKEEMAPNMERWDREELFPVETLQKAAELGFGAVYVPADVGGTGLSRLDASVIFEALSQGCVSTTAYLSIHNMCVWMVAKFGNDTQKKDWISRLASMKCLASYCLTEPGAGSDASNLSTSARKDGNDFILNGGKAFISGGAETDVNLVMCRTGKPGPKGISCVMVEKGTKGLSFGKKERKVGWNSQPTRALILEDCRVPQANLLGHEGEGFSIAMQGLNGGRINIASCSLGAAQASLDQSVNHLKVRKQFGVPLANFQYLQFKLAEMATSLVASRLMVRQAAGSLDRGDASAPTLAAMAKLHATDACFRIVDQALQLHGGYGYLKDYPVQQYFRDIRVHQILEGTNEVMRMIISRDLLQES</sequence>
<dbReference type="PANTHER" id="PTHR43831:SF1">
    <property type="entry name" value="ISOBUTYRYL-COA DEHYDROGENASE, MITOCHONDRIAL"/>
    <property type="match status" value="1"/>
</dbReference>
<dbReference type="InterPro" id="IPR046373">
    <property type="entry name" value="Acyl-CoA_Oxase/DH_mid-dom_sf"/>
</dbReference>
<name>A0A1W0X2N6_HYPEX</name>
<comment type="cofactor">
    <cofactor evidence="1 15">
        <name>FAD</name>
        <dbReference type="ChEBI" id="CHEBI:57692"/>
    </cofactor>
</comment>
<evidence type="ECO:0000256" key="2">
    <source>
        <dbReference type="ARBA" id="ARBA00005109"/>
    </source>
</evidence>
<evidence type="ECO:0000256" key="14">
    <source>
        <dbReference type="PIRSR" id="PIRSR634178-1"/>
    </source>
</evidence>
<dbReference type="GO" id="GO:0003853">
    <property type="term" value="F:short-chain 2-methyl fatty acyl-CoA dehydrogenase activity"/>
    <property type="evidence" value="ECO:0007669"/>
    <property type="project" value="UniProtKB-EC"/>
</dbReference>
<evidence type="ECO:0000259" key="16">
    <source>
        <dbReference type="Pfam" id="PF00441"/>
    </source>
</evidence>
<reference evidence="20" key="1">
    <citation type="submission" date="2017-01" db="EMBL/GenBank/DDBJ databases">
        <title>Comparative genomics of anhydrobiosis in the tardigrade Hypsibius dujardini.</title>
        <authorList>
            <person name="Yoshida Y."/>
            <person name="Koutsovoulos G."/>
            <person name="Laetsch D."/>
            <person name="Stevens L."/>
            <person name="Kumar S."/>
            <person name="Horikawa D."/>
            <person name="Ishino K."/>
            <person name="Komine S."/>
            <person name="Tomita M."/>
            <person name="Blaxter M."/>
            <person name="Arakawa K."/>
        </authorList>
    </citation>
    <scope>NUCLEOTIDE SEQUENCE [LARGE SCALE GENOMIC DNA]</scope>
    <source>
        <strain evidence="20">Z151</strain>
    </source>
</reference>
<dbReference type="Gene3D" id="1.20.140.10">
    <property type="entry name" value="Butyryl-CoA Dehydrogenase, subunit A, domain 3"/>
    <property type="match status" value="1"/>
</dbReference>
<dbReference type="GO" id="GO:0050660">
    <property type="term" value="F:flavin adenine dinucleotide binding"/>
    <property type="evidence" value="ECO:0007669"/>
    <property type="project" value="InterPro"/>
</dbReference>
<dbReference type="PANTHER" id="PTHR43831">
    <property type="entry name" value="ISOBUTYRYL-COA DEHYDROGENASE"/>
    <property type="match status" value="1"/>
</dbReference>
<protein>
    <recommendedName>
        <fullName evidence="12">Isobutyryl-CoA dehydrogenase, mitochondrial</fullName>
    </recommendedName>
    <alternativeName>
        <fullName evidence="13">Acyl-CoA dehydrogenase family member 8</fullName>
    </alternativeName>
</protein>
<comment type="function">
    <text evidence="11">Isobutyryl-CoA dehydrogenase which catalyzes the conversion of 2-methylpropanoyl-CoA to (2E)-2-methylpropenoyl-CoA in the valine catabolic pathway. To a lesser extent, also able to catalyze the oxidation of (2S)-2-methylbutanoyl-CoA.</text>
</comment>
<evidence type="ECO:0000256" key="11">
    <source>
        <dbReference type="ARBA" id="ARBA00055070"/>
    </source>
</evidence>
<dbReference type="Gene3D" id="1.10.540.10">
    <property type="entry name" value="Acyl-CoA dehydrogenase/oxidase, N-terminal domain"/>
    <property type="match status" value="1"/>
</dbReference>
<dbReference type="InterPro" id="IPR009075">
    <property type="entry name" value="AcylCo_DH/oxidase_C"/>
</dbReference>
<evidence type="ECO:0000256" key="4">
    <source>
        <dbReference type="ARBA" id="ARBA00022456"/>
    </source>
</evidence>
<evidence type="ECO:0000259" key="18">
    <source>
        <dbReference type="Pfam" id="PF02771"/>
    </source>
</evidence>
<comment type="similarity">
    <text evidence="3 15">Belongs to the acyl-CoA dehydrogenase family.</text>
</comment>
<evidence type="ECO:0000313" key="19">
    <source>
        <dbReference type="EMBL" id="OQV21708.1"/>
    </source>
</evidence>
<keyword evidence="5 15" id="KW-0285">Flavoprotein</keyword>
<evidence type="ECO:0000256" key="3">
    <source>
        <dbReference type="ARBA" id="ARBA00009347"/>
    </source>
</evidence>
<dbReference type="InterPro" id="IPR036250">
    <property type="entry name" value="AcylCo_DH-like_C"/>
</dbReference>
<dbReference type="FunFam" id="1.20.140.10:FF:000001">
    <property type="entry name" value="Acyl-CoA dehydrogenase"/>
    <property type="match status" value="1"/>
</dbReference>
<feature type="domain" description="Acyl-CoA oxidase/dehydrogenase middle" evidence="17">
    <location>
        <begin position="156"/>
        <end position="249"/>
    </location>
</feature>
<evidence type="ECO:0000256" key="10">
    <source>
        <dbReference type="ARBA" id="ARBA00052552"/>
    </source>
</evidence>
<dbReference type="InterPro" id="IPR034178">
    <property type="entry name" value="IBD"/>
</dbReference>
<dbReference type="Pfam" id="PF02770">
    <property type="entry name" value="Acyl-CoA_dh_M"/>
    <property type="match status" value="1"/>
</dbReference>
<dbReference type="InterPro" id="IPR013786">
    <property type="entry name" value="AcylCoA_DH/ox_N"/>
</dbReference>
<dbReference type="FunFam" id="2.40.110.10:FF:000001">
    <property type="entry name" value="Acyl-CoA dehydrogenase, mitochondrial"/>
    <property type="match status" value="1"/>
</dbReference>
<evidence type="ECO:0000256" key="8">
    <source>
        <dbReference type="ARBA" id="ARBA00049552"/>
    </source>
</evidence>
<evidence type="ECO:0000256" key="7">
    <source>
        <dbReference type="ARBA" id="ARBA00023002"/>
    </source>
</evidence>
<feature type="domain" description="Acyl-CoA dehydrogenase/oxidase C-terminal" evidence="16">
    <location>
        <begin position="261"/>
        <end position="410"/>
    </location>
</feature>
<accession>A0A1W0X2N6</accession>
<dbReference type="PIRSF" id="PIRSF016578">
    <property type="entry name" value="HsaA"/>
    <property type="match status" value="1"/>
</dbReference>
<dbReference type="SUPFAM" id="SSF56645">
    <property type="entry name" value="Acyl-CoA dehydrogenase NM domain-like"/>
    <property type="match status" value="1"/>
</dbReference>
<dbReference type="GO" id="GO:0009083">
    <property type="term" value="P:branched-chain amino acid catabolic process"/>
    <property type="evidence" value="ECO:0007669"/>
    <property type="project" value="UniProtKB-KW"/>
</dbReference>
<evidence type="ECO:0000256" key="15">
    <source>
        <dbReference type="RuleBase" id="RU362125"/>
    </source>
</evidence>
<comment type="catalytic activity">
    <reaction evidence="10">
        <text>2-methylpropanoyl-CoA + oxidized [electron-transfer flavoprotein] + H(+) = 2-methylpropenoyl-CoA + reduced [electron-transfer flavoprotein]</text>
        <dbReference type="Rhea" id="RHEA:44180"/>
        <dbReference type="Rhea" id="RHEA-COMP:10685"/>
        <dbReference type="Rhea" id="RHEA-COMP:10686"/>
        <dbReference type="ChEBI" id="CHEBI:15378"/>
        <dbReference type="ChEBI" id="CHEBI:57338"/>
        <dbReference type="ChEBI" id="CHEBI:57692"/>
        <dbReference type="ChEBI" id="CHEBI:58307"/>
        <dbReference type="ChEBI" id="CHEBI:62500"/>
        <dbReference type="EC" id="1.3.8.5"/>
    </reaction>
    <physiologicalReaction direction="left-to-right" evidence="10">
        <dbReference type="Rhea" id="RHEA:44181"/>
    </physiologicalReaction>
</comment>
<dbReference type="GO" id="GO:0006629">
    <property type="term" value="P:lipid metabolic process"/>
    <property type="evidence" value="ECO:0007669"/>
    <property type="project" value="InterPro"/>
</dbReference>
<comment type="catalytic activity">
    <reaction evidence="9">
        <text>propanoyl-CoA + oxidized [electron-transfer flavoprotein] + H(+) = acryloyl-CoA + reduced [electron-transfer flavoprotein]</text>
        <dbReference type="Rhea" id="RHEA:31287"/>
        <dbReference type="Rhea" id="RHEA-COMP:10685"/>
        <dbReference type="Rhea" id="RHEA-COMP:10686"/>
        <dbReference type="ChEBI" id="CHEBI:15378"/>
        <dbReference type="ChEBI" id="CHEBI:57367"/>
        <dbReference type="ChEBI" id="CHEBI:57392"/>
        <dbReference type="ChEBI" id="CHEBI:57692"/>
        <dbReference type="ChEBI" id="CHEBI:58307"/>
    </reaction>
    <physiologicalReaction direction="left-to-right" evidence="9">
        <dbReference type="Rhea" id="RHEA:31288"/>
    </physiologicalReaction>
</comment>
<comment type="catalytic activity">
    <reaction evidence="8">
        <text>(2S)-2-methylbutanoyl-CoA + oxidized [electron-transfer flavoprotein] + H(+) = (2E)-2-methylbut-2-enoyl-CoA + reduced [electron-transfer flavoprotein]</text>
        <dbReference type="Rhea" id="RHEA:48256"/>
        <dbReference type="Rhea" id="RHEA-COMP:10685"/>
        <dbReference type="Rhea" id="RHEA-COMP:10686"/>
        <dbReference type="ChEBI" id="CHEBI:15378"/>
        <dbReference type="ChEBI" id="CHEBI:57337"/>
        <dbReference type="ChEBI" id="CHEBI:57692"/>
        <dbReference type="ChEBI" id="CHEBI:58307"/>
        <dbReference type="ChEBI" id="CHEBI:88166"/>
    </reaction>
    <physiologicalReaction direction="left-to-right" evidence="8">
        <dbReference type="Rhea" id="RHEA:48257"/>
    </physiologicalReaction>
</comment>
<dbReference type="CDD" id="cd01162">
    <property type="entry name" value="IBD"/>
    <property type="match status" value="1"/>
</dbReference>
<keyword evidence="20" id="KW-1185">Reference proteome</keyword>
<dbReference type="InterPro" id="IPR006091">
    <property type="entry name" value="Acyl-CoA_Oxase/DH_mid-dom"/>
</dbReference>
<keyword evidence="6 15" id="KW-0274">FAD</keyword>
<gene>
    <name evidence="19" type="ORF">BV898_04287</name>
</gene>
<keyword evidence="7 15" id="KW-0560">Oxidoreductase</keyword>
<dbReference type="Gene3D" id="2.40.110.10">
    <property type="entry name" value="Butyryl-CoA Dehydrogenase, subunit A, domain 2"/>
    <property type="match status" value="1"/>
</dbReference>
<evidence type="ECO:0000259" key="17">
    <source>
        <dbReference type="Pfam" id="PF02770"/>
    </source>
</evidence>
<feature type="domain" description="Acyl-CoA dehydrogenase/oxidase N-terminal" evidence="18">
    <location>
        <begin position="40"/>
        <end position="150"/>
    </location>
</feature>
<dbReference type="OrthoDB" id="10254877at2759"/>
<dbReference type="InterPro" id="IPR009100">
    <property type="entry name" value="AcylCoA_DH/oxidase_NM_dom_sf"/>
</dbReference>
<dbReference type="AlphaFoldDB" id="A0A1W0X2N6"/>
<proteinExistence type="inferred from homology"/>
<comment type="caution">
    <text evidence="19">The sequence shown here is derived from an EMBL/GenBank/DDBJ whole genome shotgun (WGS) entry which is preliminary data.</text>
</comment>
<evidence type="ECO:0000256" key="6">
    <source>
        <dbReference type="ARBA" id="ARBA00022827"/>
    </source>
</evidence>
<evidence type="ECO:0000256" key="9">
    <source>
        <dbReference type="ARBA" id="ARBA00050268"/>
    </source>
</evidence>
<evidence type="ECO:0000256" key="1">
    <source>
        <dbReference type="ARBA" id="ARBA00001974"/>
    </source>
</evidence>
<evidence type="ECO:0000256" key="12">
    <source>
        <dbReference type="ARBA" id="ARBA00071686"/>
    </source>
</evidence>
<evidence type="ECO:0000256" key="5">
    <source>
        <dbReference type="ARBA" id="ARBA00022630"/>
    </source>
</evidence>
<comment type="pathway">
    <text evidence="2">Amino-acid degradation; L-valine degradation.</text>
</comment>
<dbReference type="Pfam" id="PF02771">
    <property type="entry name" value="Acyl-CoA_dh_N"/>
    <property type="match status" value="1"/>
</dbReference>
<dbReference type="SUPFAM" id="SSF47203">
    <property type="entry name" value="Acyl-CoA dehydrogenase C-terminal domain-like"/>
    <property type="match status" value="1"/>
</dbReference>
<organism evidence="19 20">
    <name type="scientific">Hypsibius exemplaris</name>
    <name type="common">Freshwater tardigrade</name>
    <dbReference type="NCBI Taxonomy" id="2072580"/>
    <lineage>
        <taxon>Eukaryota</taxon>
        <taxon>Metazoa</taxon>
        <taxon>Ecdysozoa</taxon>
        <taxon>Tardigrada</taxon>
        <taxon>Eutardigrada</taxon>
        <taxon>Parachela</taxon>
        <taxon>Hypsibioidea</taxon>
        <taxon>Hypsibiidae</taxon>
        <taxon>Hypsibius</taxon>
    </lineage>
</organism>
<dbReference type="InterPro" id="IPR052547">
    <property type="entry name" value="Mito_Isobutyryl-CoADH"/>
</dbReference>
<feature type="active site" description="Proton acceptor" evidence="14">
    <location>
        <position position="396"/>
    </location>
</feature>